<sequence>MRRGPAGPAMAVIAVPVAWATGFLKPPALTETADRP</sequence>
<gene>
    <name evidence="1" type="ORF">HD597_004473</name>
</gene>
<evidence type="ECO:0000313" key="1">
    <source>
        <dbReference type="EMBL" id="MCP2357453.1"/>
    </source>
</evidence>
<dbReference type="AlphaFoldDB" id="A0A9X2GMQ2"/>
<comment type="caution">
    <text evidence="1">The sequence shown here is derived from an EMBL/GenBank/DDBJ whole genome shotgun (WGS) entry which is preliminary data.</text>
</comment>
<evidence type="ECO:0000313" key="2">
    <source>
        <dbReference type="Proteomes" id="UP001139648"/>
    </source>
</evidence>
<reference evidence="1" key="1">
    <citation type="submission" date="2022-06" db="EMBL/GenBank/DDBJ databases">
        <title>Sequencing the genomes of 1000 actinobacteria strains.</title>
        <authorList>
            <person name="Klenk H.-P."/>
        </authorList>
    </citation>
    <scope>NUCLEOTIDE SEQUENCE</scope>
    <source>
        <strain evidence="1">DSM 46694</strain>
    </source>
</reference>
<proteinExistence type="predicted"/>
<dbReference type="EMBL" id="JAMZEB010000002">
    <property type="protein sequence ID" value="MCP2357453.1"/>
    <property type="molecule type" value="Genomic_DNA"/>
</dbReference>
<name>A0A9X2GMQ2_9ACTN</name>
<accession>A0A9X2GMQ2</accession>
<keyword evidence="2" id="KW-1185">Reference proteome</keyword>
<protein>
    <submittedName>
        <fullName evidence="1">Uncharacterized protein</fullName>
    </submittedName>
</protein>
<organism evidence="1 2">
    <name type="scientific">Nonomuraea thailandensis</name>
    <dbReference type="NCBI Taxonomy" id="1188745"/>
    <lineage>
        <taxon>Bacteria</taxon>
        <taxon>Bacillati</taxon>
        <taxon>Actinomycetota</taxon>
        <taxon>Actinomycetes</taxon>
        <taxon>Streptosporangiales</taxon>
        <taxon>Streptosporangiaceae</taxon>
        <taxon>Nonomuraea</taxon>
    </lineage>
</organism>
<dbReference type="Proteomes" id="UP001139648">
    <property type="component" value="Unassembled WGS sequence"/>
</dbReference>